<proteinExistence type="predicted"/>
<dbReference type="Proteomes" id="UP000092884">
    <property type="component" value="Chromosome"/>
</dbReference>
<dbReference type="OrthoDB" id="5365913at2"/>
<keyword evidence="2" id="KW-1185">Reference proteome</keyword>
<organism evidence="1 2">
    <name type="scientific">Helicobacter enhydrae</name>
    <dbReference type="NCBI Taxonomy" id="222136"/>
    <lineage>
        <taxon>Bacteria</taxon>
        <taxon>Pseudomonadati</taxon>
        <taxon>Campylobacterota</taxon>
        <taxon>Epsilonproteobacteria</taxon>
        <taxon>Campylobacterales</taxon>
        <taxon>Helicobacteraceae</taxon>
        <taxon>Helicobacter</taxon>
    </lineage>
</organism>
<gene>
    <name evidence="1" type="ORF">BBW65_07385</name>
</gene>
<dbReference type="STRING" id="222136.BBW65_07385"/>
<dbReference type="KEGG" id="het:BBW65_07385"/>
<dbReference type="Pfam" id="PF13729">
    <property type="entry name" value="TraF_2"/>
    <property type="match status" value="1"/>
</dbReference>
<evidence type="ECO:0000313" key="1">
    <source>
        <dbReference type="EMBL" id="ANV98629.1"/>
    </source>
</evidence>
<dbReference type="Gene3D" id="2.40.160.60">
    <property type="entry name" value="Outer membrane protein transport protein (OMPP1/FadL/TodX)"/>
    <property type="match status" value="1"/>
</dbReference>
<dbReference type="InterPro" id="IPR032811">
    <property type="entry name" value="Put_conjugal_transfer"/>
</dbReference>
<evidence type="ECO:0000313" key="2">
    <source>
        <dbReference type="Proteomes" id="UP000092884"/>
    </source>
</evidence>
<dbReference type="EMBL" id="CP016503">
    <property type="protein sequence ID" value="ANV98629.1"/>
    <property type="molecule type" value="Genomic_DNA"/>
</dbReference>
<sequence>MARIFLILFAPFVLWALGFAPMGGIPSSIGGTGVAVRSGAWGLYYNPALLSSDPRSKFGYSAGFWITKSNINKFLSLGPLSGGQEIEAALDELSNGKASMQVPMGFVVQMGDINVVQKTAQEDQYGRLVYMEDKIPIGVFAMGAFAVSESGVHFAKVSNTLFEMQQVGVSLLELPFGYAYEVVTDGGRFDFGVALKYMRAAVSVEQKIASALEGFAFETPDFLNGKLAQSFGVDLGFLYSYKDFHLGLTAKNVNFPRFKLADSTAQMLPSVRVGTSYEFLENYTFALDADVLPDQSFGMPRTQYVSLGFLGEYRYGGFGVGACVDIFDVWGSKISVGGNLLGLIQIIGELGINFAKVGGRDLYFPTNFGLKVGGSFSF</sequence>
<name>A0A1B1U784_9HELI</name>
<accession>A0A1B1U784</accession>
<protein>
    <recommendedName>
        <fullName evidence="3">Conjugal transfer protein TraF</fullName>
    </recommendedName>
</protein>
<evidence type="ECO:0008006" key="3">
    <source>
        <dbReference type="Google" id="ProtNLM"/>
    </source>
</evidence>
<reference evidence="2" key="1">
    <citation type="submission" date="2016-07" db="EMBL/GenBank/DDBJ databases">
        <authorList>
            <person name="Florea S."/>
            <person name="Webb J.S."/>
            <person name="Jaromczyk J."/>
            <person name="Schardl C.L."/>
        </authorList>
    </citation>
    <scope>NUCLEOTIDE SEQUENCE [LARGE SCALE GENOMIC DNA]</scope>
    <source>
        <strain evidence="2">MIT 01-6242</strain>
    </source>
</reference>
<dbReference type="AlphaFoldDB" id="A0A1B1U784"/>
<dbReference type="RefSeq" id="WP_066341573.1">
    <property type="nucleotide sequence ID" value="NZ_CP016503.1"/>
</dbReference>